<keyword evidence="3" id="KW-1185">Reference proteome</keyword>
<feature type="non-terminal residue" evidence="2">
    <location>
        <position position="1"/>
    </location>
</feature>
<dbReference type="EMBL" id="JAMQAW010000130">
    <property type="protein sequence ID" value="MCM2394439.1"/>
    <property type="molecule type" value="Genomic_DNA"/>
</dbReference>
<evidence type="ECO:0000313" key="3">
    <source>
        <dbReference type="Proteomes" id="UP001431429"/>
    </source>
</evidence>
<accession>A0ABT0V138</accession>
<evidence type="ECO:0000313" key="2">
    <source>
        <dbReference type="EMBL" id="MCM2394439.1"/>
    </source>
</evidence>
<dbReference type="Proteomes" id="UP001431429">
    <property type="component" value="Unassembled WGS sequence"/>
</dbReference>
<protein>
    <submittedName>
        <fullName evidence="2">Uncharacterized protein</fullName>
    </submittedName>
</protein>
<organism evidence="2 3">
    <name type="scientific">Streptomyces albipurpureus</name>
    <dbReference type="NCBI Taxonomy" id="2897419"/>
    <lineage>
        <taxon>Bacteria</taxon>
        <taxon>Bacillati</taxon>
        <taxon>Actinomycetota</taxon>
        <taxon>Actinomycetes</taxon>
        <taxon>Kitasatosporales</taxon>
        <taxon>Streptomycetaceae</taxon>
        <taxon>Streptomyces</taxon>
    </lineage>
</organism>
<comment type="caution">
    <text evidence="2">The sequence shown here is derived from an EMBL/GenBank/DDBJ whole genome shotgun (WGS) entry which is preliminary data.</text>
</comment>
<reference evidence="2" key="1">
    <citation type="submission" date="2022-06" db="EMBL/GenBank/DDBJ databases">
        <title>Genome public.</title>
        <authorList>
            <person name="Sun Q."/>
        </authorList>
    </citation>
    <scope>NUCLEOTIDE SEQUENCE</scope>
    <source>
        <strain evidence="2">CWNU-1</strain>
    </source>
</reference>
<proteinExistence type="predicted"/>
<name>A0ABT0V138_9ACTN</name>
<evidence type="ECO:0000256" key="1">
    <source>
        <dbReference type="SAM" id="MobiDB-lite"/>
    </source>
</evidence>
<sequence length="65" mass="6563">LLKRGRRGLGTGTGVTPRLHLHQPASRPCTGHCGQRHGGYADVVIGAGEVCGPLGVSTTICGDTG</sequence>
<gene>
    <name evidence="2" type="ORF">NBG84_40275</name>
</gene>
<dbReference type="RefSeq" id="WP_250924710.1">
    <property type="nucleotide sequence ID" value="NZ_JAMQAW010000130.1"/>
</dbReference>
<feature type="region of interest" description="Disordered" evidence="1">
    <location>
        <begin position="1"/>
        <end position="21"/>
    </location>
</feature>